<protein>
    <submittedName>
        <fullName evidence="5">Regulatory LuxR family protein</fullName>
    </submittedName>
</protein>
<comment type="caution">
    <text evidence="5">The sequence shown here is derived from an EMBL/GenBank/DDBJ whole genome shotgun (WGS) entry which is preliminary data.</text>
</comment>
<dbReference type="InterPro" id="IPR039420">
    <property type="entry name" value="WalR-like"/>
</dbReference>
<dbReference type="InterPro" id="IPR000792">
    <property type="entry name" value="Tscrpt_reg_LuxR_C"/>
</dbReference>
<dbReference type="CDD" id="cd06170">
    <property type="entry name" value="LuxR_C_like"/>
    <property type="match status" value="1"/>
</dbReference>
<keyword evidence="2" id="KW-0238">DNA-binding</keyword>
<name>A0A2V2YQH6_9BACL</name>
<evidence type="ECO:0000256" key="3">
    <source>
        <dbReference type="ARBA" id="ARBA00023163"/>
    </source>
</evidence>
<dbReference type="Proteomes" id="UP000246635">
    <property type="component" value="Unassembled WGS sequence"/>
</dbReference>
<dbReference type="GO" id="GO:0003677">
    <property type="term" value="F:DNA binding"/>
    <property type="evidence" value="ECO:0007669"/>
    <property type="project" value="UniProtKB-KW"/>
</dbReference>
<evidence type="ECO:0000256" key="1">
    <source>
        <dbReference type="ARBA" id="ARBA00023015"/>
    </source>
</evidence>
<evidence type="ECO:0000313" key="6">
    <source>
        <dbReference type="Proteomes" id="UP000246635"/>
    </source>
</evidence>
<gene>
    <name evidence="5" type="ORF">DFQ01_11557</name>
</gene>
<dbReference type="Pfam" id="PF00196">
    <property type="entry name" value="GerE"/>
    <property type="match status" value="1"/>
</dbReference>
<dbReference type="Gene3D" id="1.10.10.10">
    <property type="entry name" value="Winged helix-like DNA-binding domain superfamily/Winged helix DNA-binding domain"/>
    <property type="match status" value="1"/>
</dbReference>
<evidence type="ECO:0000256" key="2">
    <source>
        <dbReference type="ARBA" id="ARBA00023125"/>
    </source>
</evidence>
<evidence type="ECO:0000259" key="4">
    <source>
        <dbReference type="PROSITE" id="PS50043"/>
    </source>
</evidence>
<keyword evidence="1" id="KW-0805">Transcription regulation</keyword>
<dbReference type="PRINTS" id="PR00038">
    <property type="entry name" value="HTHLUXR"/>
</dbReference>
<dbReference type="InterPro" id="IPR036388">
    <property type="entry name" value="WH-like_DNA-bd_sf"/>
</dbReference>
<dbReference type="SUPFAM" id="SSF55781">
    <property type="entry name" value="GAF domain-like"/>
    <property type="match status" value="1"/>
</dbReference>
<dbReference type="EMBL" id="QGTQ01000015">
    <property type="protein sequence ID" value="PWV99341.1"/>
    <property type="molecule type" value="Genomic_DNA"/>
</dbReference>
<organism evidence="5 6">
    <name type="scientific">Paenibacillus cellulosilyticus</name>
    <dbReference type="NCBI Taxonomy" id="375489"/>
    <lineage>
        <taxon>Bacteria</taxon>
        <taxon>Bacillati</taxon>
        <taxon>Bacillota</taxon>
        <taxon>Bacilli</taxon>
        <taxon>Bacillales</taxon>
        <taxon>Paenibacillaceae</taxon>
        <taxon>Paenibacillus</taxon>
    </lineage>
</organism>
<sequence>MSIADFDMHYNLQKLADAASSEEQMELILTLFMDLFPVRNCYLFRYSPLGHIAEGIVYYDQHGLDHIRTIRDDVRSLPGIYSAIVELKAKYIPKRYFLKELGSKYIPSPTSTNSLLVIPICTGLVVTGYILSDEFDDGSIFNEEMLAILTRYGNLVGKCMEVTAKPAKHQGLSKRELEVMSKIANGDSIKEMVDTMSISEVTIKQYVKSVIKKLGAQNRTQAIAELVRKGIIF</sequence>
<dbReference type="InterPro" id="IPR016032">
    <property type="entry name" value="Sig_transdc_resp-reg_C-effctor"/>
</dbReference>
<keyword evidence="6" id="KW-1185">Reference proteome</keyword>
<dbReference type="PROSITE" id="PS50043">
    <property type="entry name" value="HTH_LUXR_2"/>
    <property type="match status" value="1"/>
</dbReference>
<keyword evidence="3" id="KW-0804">Transcription</keyword>
<dbReference type="GO" id="GO:0006355">
    <property type="term" value="P:regulation of DNA-templated transcription"/>
    <property type="evidence" value="ECO:0007669"/>
    <property type="project" value="InterPro"/>
</dbReference>
<reference evidence="5 6" key="1">
    <citation type="submission" date="2018-05" db="EMBL/GenBank/DDBJ databases">
        <title>Genomic Encyclopedia of Type Strains, Phase III (KMG-III): the genomes of soil and plant-associated and newly described type strains.</title>
        <authorList>
            <person name="Whitman W."/>
        </authorList>
    </citation>
    <scope>NUCLEOTIDE SEQUENCE [LARGE SCALE GENOMIC DNA]</scope>
    <source>
        <strain evidence="5 6">CECT 5696</strain>
    </source>
</reference>
<dbReference type="AlphaFoldDB" id="A0A2V2YQH6"/>
<proteinExistence type="predicted"/>
<feature type="domain" description="HTH luxR-type" evidence="4">
    <location>
        <begin position="165"/>
        <end position="230"/>
    </location>
</feature>
<accession>A0A2V2YQH6</accession>
<dbReference type="SMART" id="SM00421">
    <property type="entry name" value="HTH_LUXR"/>
    <property type="match status" value="1"/>
</dbReference>
<dbReference type="PANTHER" id="PTHR43214">
    <property type="entry name" value="TWO-COMPONENT RESPONSE REGULATOR"/>
    <property type="match status" value="1"/>
</dbReference>
<evidence type="ECO:0000313" key="5">
    <source>
        <dbReference type="EMBL" id="PWV99341.1"/>
    </source>
</evidence>
<dbReference type="RefSeq" id="WP_245946780.1">
    <property type="nucleotide sequence ID" value="NZ_CP054612.1"/>
</dbReference>
<dbReference type="SUPFAM" id="SSF46894">
    <property type="entry name" value="C-terminal effector domain of the bipartite response regulators"/>
    <property type="match status" value="1"/>
</dbReference>